<organism evidence="1 2">
    <name type="scientific">Runella defluvii</name>
    <dbReference type="NCBI Taxonomy" id="370973"/>
    <lineage>
        <taxon>Bacteria</taxon>
        <taxon>Pseudomonadati</taxon>
        <taxon>Bacteroidota</taxon>
        <taxon>Cytophagia</taxon>
        <taxon>Cytophagales</taxon>
        <taxon>Spirosomataceae</taxon>
        <taxon>Runella</taxon>
    </lineage>
</organism>
<accession>A0A7W6EUA9</accession>
<dbReference type="EMBL" id="JACIBY010000029">
    <property type="protein sequence ID" value="MBB3842206.1"/>
    <property type="molecule type" value="Genomic_DNA"/>
</dbReference>
<name>A0A7W6EUA9_9BACT</name>
<dbReference type="RefSeq" id="WP_183980413.1">
    <property type="nucleotide sequence ID" value="NZ_JACIBY010000029.1"/>
</dbReference>
<reference evidence="1 2" key="1">
    <citation type="submission" date="2020-08" db="EMBL/GenBank/DDBJ databases">
        <title>Genomic Encyclopedia of Type Strains, Phase IV (KMG-IV): sequencing the most valuable type-strain genomes for metagenomic binning, comparative biology and taxonomic classification.</title>
        <authorList>
            <person name="Goeker M."/>
        </authorList>
    </citation>
    <scope>NUCLEOTIDE SEQUENCE [LARGE SCALE GENOMIC DNA]</scope>
    <source>
        <strain evidence="1 2">DSM 17976</strain>
    </source>
</reference>
<gene>
    <name evidence="1" type="ORF">FHS57_006237</name>
</gene>
<evidence type="ECO:0000313" key="1">
    <source>
        <dbReference type="EMBL" id="MBB3842206.1"/>
    </source>
</evidence>
<comment type="caution">
    <text evidence="1">The sequence shown here is derived from an EMBL/GenBank/DDBJ whole genome shotgun (WGS) entry which is preliminary data.</text>
</comment>
<dbReference type="Proteomes" id="UP000541352">
    <property type="component" value="Unassembled WGS sequence"/>
</dbReference>
<keyword evidence="2" id="KW-1185">Reference proteome</keyword>
<sequence>MSTFQQKTKSLRNLSIEYGQRASQARRDGNEEAYQRLSRLAAQCSLEIQILDYKEHFGEQMAIDFLNRLAVNIQASNSYHNEKF</sequence>
<protein>
    <submittedName>
        <fullName evidence="1">Uncharacterized protein</fullName>
    </submittedName>
</protein>
<evidence type="ECO:0000313" key="2">
    <source>
        <dbReference type="Proteomes" id="UP000541352"/>
    </source>
</evidence>
<dbReference type="AlphaFoldDB" id="A0A7W6EUA9"/>
<proteinExistence type="predicted"/>